<dbReference type="PANTHER" id="PTHR43179">
    <property type="entry name" value="RHAMNOSYLTRANSFERASE WBBL"/>
    <property type="match status" value="1"/>
</dbReference>
<gene>
    <name evidence="6" type="ORF">H4W30_001403</name>
</gene>
<proteinExistence type="inferred from homology"/>
<name>A0ABR9L192_9PSEU</name>
<dbReference type="Gene3D" id="3.90.550.10">
    <property type="entry name" value="Spore Coat Polysaccharide Biosynthesis Protein SpsA, Chain A"/>
    <property type="match status" value="1"/>
</dbReference>
<feature type="domain" description="Glycosyltransferase 2-like" evidence="5">
    <location>
        <begin position="7"/>
        <end position="132"/>
    </location>
</feature>
<keyword evidence="7" id="KW-1185">Reference proteome</keyword>
<keyword evidence="4" id="KW-0808">Transferase</keyword>
<evidence type="ECO:0000259" key="5">
    <source>
        <dbReference type="Pfam" id="PF00535"/>
    </source>
</evidence>
<evidence type="ECO:0000313" key="7">
    <source>
        <dbReference type="Proteomes" id="UP000656548"/>
    </source>
</evidence>
<keyword evidence="3" id="KW-0328">Glycosyltransferase</keyword>
<dbReference type="CDD" id="cd00761">
    <property type="entry name" value="Glyco_tranf_GTA_type"/>
    <property type="match status" value="1"/>
</dbReference>
<dbReference type="InterPro" id="IPR029044">
    <property type="entry name" value="Nucleotide-diphossugar_trans"/>
</dbReference>
<evidence type="ECO:0000256" key="3">
    <source>
        <dbReference type="ARBA" id="ARBA00022676"/>
    </source>
</evidence>
<evidence type="ECO:0000256" key="2">
    <source>
        <dbReference type="ARBA" id="ARBA00006739"/>
    </source>
</evidence>
<dbReference type="SUPFAM" id="SSF53448">
    <property type="entry name" value="Nucleotide-diphospho-sugar transferases"/>
    <property type="match status" value="1"/>
</dbReference>
<dbReference type="PANTHER" id="PTHR43179:SF12">
    <property type="entry name" value="GALACTOFURANOSYLTRANSFERASE GLFT2"/>
    <property type="match status" value="1"/>
</dbReference>
<comment type="similarity">
    <text evidence="2">Belongs to the glycosyltransferase 2 family.</text>
</comment>
<comment type="caution">
    <text evidence="6">The sequence shown here is derived from an EMBL/GenBank/DDBJ whole genome shotgun (WGS) entry which is preliminary data.</text>
</comment>
<dbReference type="RefSeq" id="WP_192742014.1">
    <property type="nucleotide sequence ID" value="NZ_JADBEJ010000001.1"/>
</dbReference>
<comment type="pathway">
    <text evidence="1">Cell wall biogenesis; cell wall polysaccharide biosynthesis.</text>
</comment>
<dbReference type="EMBL" id="JADBEJ010000001">
    <property type="protein sequence ID" value="MBE1574374.1"/>
    <property type="molecule type" value="Genomic_DNA"/>
</dbReference>
<dbReference type="Pfam" id="PF00535">
    <property type="entry name" value="Glycos_transf_2"/>
    <property type="match status" value="1"/>
</dbReference>
<protein>
    <submittedName>
        <fullName evidence="6">GT2 family glycosyltransferase</fullName>
    </submittedName>
</protein>
<evidence type="ECO:0000313" key="6">
    <source>
        <dbReference type="EMBL" id="MBE1574374.1"/>
    </source>
</evidence>
<evidence type="ECO:0000256" key="1">
    <source>
        <dbReference type="ARBA" id="ARBA00004776"/>
    </source>
</evidence>
<dbReference type="InterPro" id="IPR001173">
    <property type="entry name" value="Glyco_trans_2-like"/>
</dbReference>
<evidence type="ECO:0000256" key="4">
    <source>
        <dbReference type="ARBA" id="ARBA00022679"/>
    </source>
</evidence>
<organism evidence="6 7">
    <name type="scientific">Amycolatopsis roodepoortensis</name>
    <dbReference type="NCBI Taxonomy" id="700274"/>
    <lineage>
        <taxon>Bacteria</taxon>
        <taxon>Bacillati</taxon>
        <taxon>Actinomycetota</taxon>
        <taxon>Actinomycetes</taxon>
        <taxon>Pseudonocardiales</taxon>
        <taxon>Pseudonocardiaceae</taxon>
        <taxon>Amycolatopsis</taxon>
    </lineage>
</organism>
<sequence>MNKPVLSIVIPYKQRLQTLKPVLRSLAEQTLDRAKFEVVLGVLEHDPEFAALCREYTGKMKVLSVQVEEDWNTSRATNLGIRQASGEIICLVDADVVLAPTALQTLCDRYFQHGHNICAMGQVLGYEEVVPTEVGDVEVRPFEHYRKVLEELATADRVKLDPRFSAEYASAYARYPWAFARTGLMAIPAETIRRHDLMLDEGFVSWGPEDQEWALRISRSGTPLVLAHDVYGIHLPHRRDQAAQDVSASITNRYYLAKWPRLDLELALTFGGWVEIDAICPEIERELAGVAPGGSLGLVRGKIDGIPTLVVGAVLDGRAELADPELGEWFDCRSELEVIPLVGFAMPFEDQFFEECRVLAPIPKLSEKYREAVYREANRVSRKLVTA</sequence>
<accession>A0ABR9L192</accession>
<dbReference type="Proteomes" id="UP000656548">
    <property type="component" value="Unassembled WGS sequence"/>
</dbReference>
<reference evidence="6 7" key="1">
    <citation type="submission" date="2020-10" db="EMBL/GenBank/DDBJ databases">
        <title>Sequencing the genomes of 1000 actinobacteria strains.</title>
        <authorList>
            <person name="Klenk H.-P."/>
        </authorList>
    </citation>
    <scope>NUCLEOTIDE SEQUENCE [LARGE SCALE GENOMIC DNA]</scope>
    <source>
        <strain evidence="6 7">DSM 46661</strain>
    </source>
</reference>